<dbReference type="EMBL" id="CP002581">
    <property type="protein sequence ID" value="AJK50920.1"/>
    <property type="molecule type" value="Genomic_DNA"/>
</dbReference>
<gene>
    <name evidence="5" type="ORF">BGL_2c28660</name>
</gene>
<dbReference type="SUPFAM" id="SSF52210">
    <property type="entry name" value="Succinyl-CoA synthetase domains"/>
    <property type="match status" value="2"/>
</dbReference>
<dbReference type="GO" id="GO:0005524">
    <property type="term" value="F:ATP binding"/>
    <property type="evidence" value="ECO:0007669"/>
    <property type="project" value="UniProtKB-KW"/>
</dbReference>
<dbReference type="KEGG" id="bgp:BGL_2c28660"/>
<sequence length="802" mass="85126">MLKEPPVTVRNLDALFQPKSVAVVGASRRAGSLGAIVWARVLDGGFTGPAWPVNPKYDELNGHPVFARVARLPQPPSVAVVCTPPATWPGIIRQLGELGARCAILVGEARTAGERASVERALEAAKPYLLRIVGPGSLGVVTPRLNAHFGAPACRVSAGGVAWVSQSNALTNAALGWAQARGLGFSHAVALGDEADVDAGDVLDYLASDPSTRAILLELDSIRSARKFMSAARAAARNKPVLALHTGRADAGDALYTAAFQQAGMVRVDTLDDLLDEIETLGVGRITASDAVTVVTSDAGVARLAVDALAAVGDMTLAPWPPAATAALATVLPLPPGIEAGNPLLLGDDVRPEGFGAVVRALGKLGGTGTLFVVHATSHNAPVEAVARELIEAKRTSSHGVVACFFGGVDAATRDALHAQGIPVHTTPQRLARAYGRLVEYRHGRELLMQTPEGMPPEPPAAVARAREEAREAAARGPTGFDGARAADWLAHFGLQPFTPGEPDSAEPVDPGGGVIVEMTVEMFDDPNFGPVFRYAVPAADGISAPLVVYGLPPFNTVLARAVVRRSPYARRAAPEPLLDVLTALSQAVCEVRELVSLSLVLRVLPRRVVFRDARLRFAAGRSRLAIMPYPRRLEQRVDWHDTTMTVRPIRPEDEAAHTALLGAMTPDDLRMRFFGAIRGFDHSQVARMTQIDYDREMALIATVDDHEGNRQTLGVVRAVADPDNETAEFAIAIRADQKGKGLGRLLMARIIDYARSRGTQWLVGEALRENGAMIGLARASGFEVASTDEPGVVGFRLKLQA</sequence>
<dbReference type="Proteomes" id="UP000031838">
    <property type="component" value="Chromosome 2"/>
</dbReference>
<organism evidence="5 6">
    <name type="scientific">Burkholderia plantarii</name>
    <dbReference type="NCBI Taxonomy" id="41899"/>
    <lineage>
        <taxon>Bacteria</taxon>
        <taxon>Pseudomonadati</taxon>
        <taxon>Pseudomonadota</taxon>
        <taxon>Betaproteobacteria</taxon>
        <taxon>Burkholderiales</taxon>
        <taxon>Burkholderiaceae</taxon>
        <taxon>Burkholderia</taxon>
    </lineage>
</organism>
<dbReference type="Pfam" id="PF13607">
    <property type="entry name" value="Succ_CoA_lig"/>
    <property type="match status" value="1"/>
</dbReference>
<dbReference type="Gene3D" id="3.30.470.20">
    <property type="entry name" value="ATP-grasp fold, B domain"/>
    <property type="match status" value="1"/>
</dbReference>
<name>A0A0B6SCB6_BURPL</name>
<dbReference type="Pfam" id="PF13380">
    <property type="entry name" value="CoA_binding_2"/>
    <property type="match status" value="1"/>
</dbReference>
<evidence type="ECO:0000259" key="4">
    <source>
        <dbReference type="PROSITE" id="PS51186"/>
    </source>
</evidence>
<dbReference type="Pfam" id="PF13302">
    <property type="entry name" value="Acetyltransf_3"/>
    <property type="match status" value="1"/>
</dbReference>
<protein>
    <submittedName>
        <fullName evidence="5">Acetyltransferase, GNAT family</fullName>
    </submittedName>
</protein>
<dbReference type="Gene3D" id="3.40.630.30">
    <property type="match status" value="1"/>
</dbReference>
<evidence type="ECO:0000256" key="1">
    <source>
        <dbReference type="ARBA" id="ARBA00022598"/>
    </source>
</evidence>
<dbReference type="InterPro" id="IPR003781">
    <property type="entry name" value="CoA-bd"/>
</dbReference>
<dbReference type="InterPro" id="IPR032875">
    <property type="entry name" value="Succ_CoA_lig_flav_dom"/>
</dbReference>
<keyword evidence="5" id="KW-0808">Transferase</keyword>
<evidence type="ECO:0000256" key="2">
    <source>
        <dbReference type="ARBA" id="ARBA00022741"/>
    </source>
</evidence>
<dbReference type="CDD" id="cd04301">
    <property type="entry name" value="NAT_SF"/>
    <property type="match status" value="1"/>
</dbReference>
<dbReference type="SUPFAM" id="SSF55729">
    <property type="entry name" value="Acyl-CoA N-acyltransferases (Nat)"/>
    <property type="match status" value="1"/>
</dbReference>
<proteinExistence type="predicted"/>
<dbReference type="InterPro" id="IPR036291">
    <property type="entry name" value="NAD(P)-bd_dom_sf"/>
</dbReference>
<dbReference type="Gene3D" id="3.40.50.720">
    <property type="entry name" value="NAD(P)-binding Rossmann-like Domain"/>
    <property type="match status" value="1"/>
</dbReference>
<dbReference type="PANTHER" id="PTHR43334:SF1">
    <property type="entry name" value="3-HYDROXYPROPIONATE--COA LIGASE [ADP-FORMING]"/>
    <property type="match status" value="1"/>
</dbReference>
<dbReference type="PROSITE" id="PS51186">
    <property type="entry name" value="GNAT"/>
    <property type="match status" value="1"/>
</dbReference>
<dbReference type="Gene3D" id="3.40.50.261">
    <property type="entry name" value="Succinyl-CoA synthetase domains"/>
    <property type="match status" value="2"/>
</dbReference>
<reference evidence="5 6" key="2">
    <citation type="journal article" date="2016" name="Appl. Microbiol. Biotechnol.">
        <title>Mutations improving production and secretion of extracellular lipase by Burkholderia glumae PG1.</title>
        <authorList>
            <person name="Knapp A."/>
            <person name="Voget S."/>
            <person name="Gao R."/>
            <person name="Zaburannyi N."/>
            <person name="Krysciak D."/>
            <person name="Breuer M."/>
            <person name="Hauer B."/>
            <person name="Streit W.R."/>
            <person name="Muller R."/>
            <person name="Daniel R."/>
            <person name="Jaeger K.E."/>
        </authorList>
    </citation>
    <scope>NUCLEOTIDE SEQUENCE [LARGE SCALE GENOMIC DNA]</scope>
    <source>
        <strain evidence="5 6">PG1</strain>
    </source>
</reference>
<reference evidence="6" key="1">
    <citation type="submission" date="2011-03" db="EMBL/GenBank/DDBJ databases">
        <authorList>
            <person name="Voget S."/>
            <person name="Streit W.R."/>
            <person name="Jaeger K.E."/>
            <person name="Daniel R."/>
        </authorList>
    </citation>
    <scope>NUCLEOTIDE SEQUENCE [LARGE SCALE GENOMIC DNA]</scope>
    <source>
        <strain evidence="6">PG1</strain>
    </source>
</reference>
<keyword evidence="3" id="KW-0067">ATP-binding</keyword>
<accession>A0A0B6SCB6</accession>
<evidence type="ECO:0000256" key="3">
    <source>
        <dbReference type="ARBA" id="ARBA00022840"/>
    </source>
</evidence>
<dbReference type="HOGENOM" id="CLU_007415_0_0_4"/>
<evidence type="ECO:0000313" key="5">
    <source>
        <dbReference type="EMBL" id="AJK50920.1"/>
    </source>
</evidence>
<dbReference type="InterPro" id="IPR000182">
    <property type="entry name" value="GNAT_dom"/>
</dbReference>
<dbReference type="InterPro" id="IPR051538">
    <property type="entry name" value="Acyl-CoA_Synth/Transferase"/>
</dbReference>
<feature type="domain" description="N-acetyltransferase" evidence="4">
    <location>
        <begin position="645"/>
        <end position="802"/>
    </location>
</feature>
<dbReference type="SUPFAM" id="SSF51735">
    <property type="entry name" value="NAD(P)-binding Rossmann-fold domains"/>
    <property type="match status" value="1"/>
</dbReference>
<keyword evidence="6" id="KW-1185">Reference proteome</keyword>
<dbReference type="InterPro" id="IPR016181">
    <property type="entry name" value="Acyl_CoA_acyltransferase"/>
</dbReference>
<dbReference type="InterPro" id="IPR016102">
    <property type="entry name" value="Succinyl-CoA_synth-like"/>
</dbReference>
<dbReference type="SMART" id="SM00881">
    <property type="entry name" value="CoA_binding"/>
    <property type="match status" value="1"/>
</dbReference>
<dbReference type="GO" id="GO:0016747">
    <property type="term" value="F:acyltransferase activity, transferring groups other than amino-acyl groups"/>
    <property type="evidence" value="ECO:0007669"/>
    <property type="project" value="InterPro"/>
</dbReference>
<dbReference type="PANTHER" id="PTHR43334">
    <property type="entry name" value="ACETATE--COA LIGASE [ADP-FORMING]"/>
    <property type="match status" value="1"/>
</dbReference>
<dbReference type="AlphaFoldDB" id="A0A0B6SCB6"/>
<keyword evidence="1" id="KW-0436">Ligase</keyword>
<keyword evidence="2" id="KW-0547">Nucleotide-binding</keyword>
<evidence type="ECO:0000313" key="6">
    <source>
        <dbReference type="Proteomes" id="UP000031838"/>
    </source>
</evidence>
<dbReference type="GO" id="GO:0016874">
    <property type="term" value="F:ligase activity"/>
    <property type="evidence" value="ECO:0007669"/>
    <property type="project" value="UniProtKB-KW"/>
</dbReference>